<dbReference type="PROSITE" id="PS00397">
    <property type="entry name" value="RECOMBINASES_1"/>
    <property type="match status" value="1"/>
</dbReference>
<evidence type="ECO:0000313" key="2">
    <source>
        <dbReference type="EMBL" id="MBO9761711.1"/>
    </source>
</evidence>
<dbReference type="AlphaFoldDB" id="A0A8I2BRE2"/>
<proteinExistence type="predicted"/>
<gene>
    <name evidence="2" type="ORF">J7405_19590</name>
</gene>
<name>A0A8I2BRE2_XANMN</name>
<evidence type="ECO:0008006" key="4">
    <source>
        <dbReference type="Google" id="ProtNLM"/>
    </source>
</evidence>
<feature type="active site" description="O-(5'-phospho-DNA)-serine intermediate" evidence="1">
    <location>
        <position position="12"/>
    </location>
</feature>
<organism evidence="2 3">
    <name type="scientific">Xanthomonas manihotis</name>
    <dbReference type="NCBI Taxonomy" id="43353"/>
    <lineage>
        <taxon>Bacteria</taxon>
        <taxon>Pseudomonadati</taxon>
        <taxon>Pseudomonadota</taxon>
        <taxon>Gammaproteobacteria</taxon>
        <taxon>Lysobacterales</taxon>
        <taxon>Lysobacteraceae</taxon>
        <taxon>Xanthomonas</taxon>
    </lineage>
</organism>
<dbReference type="InterPro" id="IPR006118">
    <property type="entry name" value="Recombinase_CS"/>
</dbReference>
<evidence type="ECO:0000256" key="1">
    <source>
        <dbReference type="PROSITE-ProRule" id="PRU10137"/>
    </source>
</evidence>
<accession>A0A8I2BRE2</accession>
<evidence type="ECO:0000313" key="3">
    <source>
        <dbReference type="Proteomes" id="UP000668572"/>
    </source>
</evidence>
<dbReference type="GO" id="GO:0000150">
    <property type="term" value="F:DNA strand exchange activity"/>
    <property type="evidence" value="ECO:0007669"/>
    <property type="project" value="InterPro"/>
</dbReference>
<reference evidence="2" key="1">
    <citation type="submission" date="2021-03" db="EMBL/GenBank/DDBJ databases">
        <title>Molecular characterization of Xanthomonas species pathogenic on Araceae and the development of a triplex TaqMan assay for detection of X. phaseoli pv. dieffenbachiae.</title>
        <authorList>
            <person name="Van Der Wolf J."/>
            <person name="Krijger M."/>
            <person name="Mendes O."/>
            <person name="Brankovics B."/>
            <person name="Bonants P."/>
            <person name="Meekes E."/>
        </authorList>
    </citation>
    <scope>NUCLEOTIDE SEQUENCE</scope>
    <source>
        <strain evidence="2">NBC1264</strain>
    </source>
</reference>
<comment type="caution">
    <text evidence="2">The sequence shown here is derived from an EMBL/GenBank/DDBJ whole genome shotgun (WGS) entry which is preliminary data.</text>
</comment>
<protein>
    <recommendedName>
        <fullName evidence="4">Resolvase</fullName>
    </recommendedName>
</protein>
<dbReference type="EMBL" id="JAGHXW010000068">
    <property type="protein sequence ID" value="MBO9761711.1"/>
    <property type="molecule type" value="Genomic_DNA"/>
</dbReference>
<dbReference type="Proteomes" id="UP000668572">
    <property type="component" value="Unassembled WGS sequence"/>
</dbReference>
<sequence>MTTFVRAYLRASTDEQDRLLTSGSSWSVVQKTVGCSRSTISQAVKHAKLSAPAPAPSTELMAAASVAVILWLHVENGSKFRQCSRLLIFRAVVF</sequence>